<keyword evidence="8 12" id="KW-0378">Hydrolase</keyword>
<dbReference type="Gene3D" id="3.30.1700.10">
    <property type="entry name" value="lpxc deacetylase, domain 2"/>
    <property type="match status" value="1"/>
</dbReference>
<keyword evidence="7 12" id="KW-0479">Metal-binding</keyword>
<evidence type="ECO:0000313" key="13">
    <source>
        <dbReference type="EMBL" id="EFQ04940.1"/>
    </source>
</evidence>
<keyword evidence="9 12" id="KW-0862">Zinc</keyword>
<dbReference type="InterPro" id="IPR015870">
    <property type="entry name" value="UDP-acyl_N-AcGlcN_deAcase_N"/>
</dbReference>
<dbReference type="GO" id="GO:0009245">
    <property type="term" value="P:lipid A biosynthetic process"/>
    <property type="evidence" value="ECO:0007669"/>
    <property type="project" value="UniProtKB-UniRule"/>
</dbReference>
<dbReference type="STRING" id="706434.HMPREF9429_00221"/>
<protein>
    <recommendedName>
        <fullName evidence="4 12">UDP-3-O-acyl-N-acetylglucosamine deacetylase</fullName>
        <shortName evidence="12">UDP-3-O-acyl-GlcNAc deacetylase</shortName>
        <ecNumber evidence="4 12">3.5.1.108</ecNumber>
    </recommendedName>
    <alternativeName>
        <fullName evidence="12">UDP-3-O-[R-3-hydroxymyristoyl]-N-acetylglucosamine deacetylase</fullName>
    </alternativeName>
</protein>
<feature type="binding site" evidence="12">
    <location>
        <position position="247"/>
    </location>
    <ligand>
        <name>Zn(2+)</name>
        <dbReference type="ChEBI" id="CHEBI:29105"/>
    </ligand>
</feature>
<evidence type="ECO:0000256" key="10">
    <source>
        <dbReference type="ARBA" id="ARBA00023098"/>
    </source>
</evidence>
<evidence type="ECO:0000256" key="4">
    <source>
        <dbReference type="ARBA" id="ARBA00012745"/>
    </source>
</evidence>
<keyword evidence="10 12" id="KW-0443">Lipid metabolism</keyword>
<evidence type="ECO:0000256" key="8">
    <source>
        <dbReference type="ARBA" id="ARBA00022801"/>
    </source>
</evidence>
<dbReference type="InterPro" id="IPR004463">
    <property type="entry name" value="UDP-acyl_GlcNac_deAcase"/>
</dbReference>
<dbReference type="OrthoDB" id="9772788at2"/>
<dbReference type="GO" id="GO:0046872">
    <property type="term" value="F:metal ion binding"/>
    <property type="evidence" value="ECO:0007669"/>
    <property type="project" value="UniProtKB-KW"/>
</dbReference>
<evidence type="ECO:0000313" key="14">
    <source>
        <dbReference type="Proteomes" id="UP000003195"/>
    </source>
</evidence>
<evidence type="ECO:0000256" key="9">
    <source>
        <dbReference type="ARBA" id="ARBA00022833"/>
    </source>
</evidence>
<evidence type="ECO:0000256" key="5">
    <source>
        <dbReference type="ARBA" id="ARBA00022516"/>
    </source>
</evidence>
<comment type="function">
    <text evidence="2 12">Catalyzes the hydrolysis of UDP-3-O-myristoyl-N-acetylglucosamine to form UDP-3-O-myristoylglucosamine and acetate, the committed step in lipid A biosynthesis.</text>
</comment>
<dbReference type="InterPro" id="IPR020568">
    <property type="entry name" value="Ribosomal_Su5_D2-typ_SF"/>
</dbReference>
<dbReference type="Gene3D" id="3.30.230.20">
    <property type="entry name" value="lpxc deacetylase, domain 1"/>
    <property type="match status" value="1"/>
</dbReference>
<dbReference type="EMBL" id="AECS01000007">
    <property type="protein sequence ID" value="EFQ04940.1"/>
    <property type="molecule type" value="Genomic_DNA"/>
</dbReference>
<gene>
    <name evidence="12 13" type="primary">lpxC</name>
    <name evidence="13" type="ORF">HMPREF9429_00221</name>
</gene>
<comment type="catalytic activity">
    <reaction evidence="11 12">
        <text>a UDP-3-O-[(3R)-3-hydroxyacyl]-N-acetyl-alpha-D-glucosamine + H2O = a UDP-3-O-[(3R)-3-hydroxyacyl]-alpha-D-glucosamine + acetate</text>
        <dbReference type="Rhea" id="RHEA:67816"/>
        <dbReference type="ChEBI" id="CHEBI:15377"/>
        <dbReference type="ChEBI" id="CHEBI:30089"/>
        <dbReference type="ChEBI" id="CHEBI:137740"/>
        <dbReference type="ChEBI" id="CHEBI:173225"/>
        <dbReference type="EC" id="3.5.1.108"/>
    </reaction>
</comment>
<dbReference type="RefSeq" id="WP_006940973.1">
    <property type="nucleotide sequence ID" value="NZ_GL538181.1"/>
</dbReference>
<proteinExistence type="inferred from homology"/>
<dbReference type="AlphaFoldDB" id="E2Z9W5"/>
<feature type="active site" description="Proton donor" evidence="12">
    <location>
        <position position="274"/>
    </location>
</feature>
<dbReference type="HAMAP" id="MF_00388">
    <property type="entry name" value="LpxC"/>
    <property type="match status" value="1"/>
</dbReference>
<evidence type="ECO:0000256" key="12">
    <source>
        <dbReference type="HAMAP-Rule" id="MF_00388"/>
    </source>
</evidence>
<evidence type="ECO:0000256" key="1">
    <source>
        <dbReference type="ARBA" id="ARBA00001947"/>
    </source>
</evidence>
<comment type="cofactor">
    <cofactor evidence="1 12">
        <name>Zn(2+)</name>
        <dbReference type="ChEBI" id="CHEBI:29105"/>
    </cofactor>
</comment>
<dbReference type="SUPFAM" id="SSF54211">
    <property type="entry name" value="Ribosomal protein S5 domain 2-like"/>
    <property type="match status" value="2"/>
</dbReference>
<comment type="similarity">
    <text evidence="12">Belongs to the LpxC family.</text>
</comment>
<sequence>MSVCLDGRRRIFVSSEKQRTIGKPVFYEGVGLHAGLPVHMTLKPAGVNEGICFVRTDLPGNPSVPANQSYVTNTMRATTLEKGEAKVFTVEHVLSALQGLKIDNCVVEMDSPEPPVGDGSSAVFVDMIKEAGVVEQDAPRNVYAVTKQRVVQEDDKFIAVLPYDGFRITFTSINPHPLLGVQFFDSEVTEQSYIDDICYARTIAFTEELEMMRKLGLGKGGTIENVVVYDKDTCLSQLRSDDELVRHKVLDIIGDLSLIGRPLKGHIIAVKSSHKLNNLLAKCIYEDM</sequence>
<name>E2Z9W5_9FIRM</name>
<comment type="caution">
    <text evidence="13">The sequence shown here is derived from an EMBL/GenBank/DDBJ whole genome shotgun (WGS) entry which is preliminary data.</text>
</comment>
<dbReference type="GO" id="GO:0016020">
    <property type="term" value="C:membrane"/>
    <property type="evidence" value="ECO:0007669"/>
    <property type="project" value="GOC"/>
</dbReference>
<dbReference type="UniPathway" id="UPA00359">
    <property type="reaction ID" value="UER00478"/>
</dbReference>
<evidence type="ECO:0000256" key="7">
    <source>
        <dbReference type="ARBA" id="ARBA00022723"/>
    </source>
</evidence>
<comment type="pathway">
    <text evidence="3 12">Glycolipid biosynthesis; lipid IV(A) biosynthesis; lipid IV(A) from (3R)-3-hydroxytetradecanoyl-[acyl-carrier-protein] and UDP-N-acetyl-alpha-D-glucosamine: step 2/6.</text>
</comment>
<evidence type="ECO:0000256" key="6">
    <source>
        <dbReference type="ARBA" id="ARBA00022556"/>
    </source>
</evidence>
<dbReference type="PANTHER" id="PTHR33694:SF1">
    <property type="entry name" value="UDP-3-O-ACYL-N-ACETYLGLUCOSAMINE DEACETYLASE 1, MITOCHONDRIAL-RELATED"/>
    <property type="match status" value="1"/>
</dbReference>
<keyword evidence="6 12" id="KW-0441">Lipid A biosynthesis</keyword>
<evidence type="ECO:0000256" key="2">
    <source>
        <dbReference type="ARBA" id="ARBA00002923"/>
    </source>
</evidence>
<reference evidence="13 14" key="1">
    <citation type="submission" date="2010-08" db="EMBL/GenBank/DDBJ databases">
        <authorList>
            <person name="Weinstock G."/>
            <person name="Sodergren E."/>
            <person name="Clifton S."/>
            <person name="Fulton L."/>
            <person name="Fulton B."/>
            <person name="Courtney L."/>
            <person name="Fronick C."/>
            <person name="Harrison M."/>
            <person name="Strong C."/>
            <person name="Farmer C."/>
            <person name="Delahaunty K."/>
            <person name="Markovic C."/>
            <person name="Hall O."/>
            <person name="Minx P."/>
            <person name="Tomlinson C."/>
            <person name="Mitreva M."/>
            <person name="Hou S."/>
            <person name="Chen J."/>
            <person name="Wollam A."/>
            <person name="Pepin K.H."/>
            <person name="Johnson M."/>
            <person name="Bhonagiri V."/>
            <person name="Zhang X."/>
            <person name="Suruliraj S."/>
            <person name="Warren W."/>
            <person name="Chinwalla A."/>
            <person name="Mardis E.R."/>
            <person name="Wilson R.K."/>
        </authorList>
    </citation>
    <scope>NUCLEOTIDE SEQUENCE [LARGE SCALE GENOMIC DNA]</scope>
    <source>
        <strain evidence="13 14">F0359</strain>
    </source>
</reference>
<feature type="binding site" evidence="12">
    <location>
        <position position="92"/>
    </location>
    <ligand>
        <name>Zn(2+)</name>
        <dbReference type="ChEBI" id="CHEBI:29105"/>
    </ligand>
</feature>
<accession>E2Z9W5</accession>
<dbReference type="HOGENOM" id="CLU_046528_1_0_9"/>
<keyword evidence="14" id="KW-1185">Reference proteome</keyword>
<organism evidence="13 14">
    <name type="scientific">Megasphaera micronuciformis F0359</name>
    <dbReference type="NCBI Taxonomy" id="706434"/>
    <lineage>
        <taxon>Bacteria</taxon>
        <taxon>Bacillati</taxon>
        <taxon>Bacillota</taxon>
        <taxon>Negativicutes</taxon>
        <taxon>Veillonellales</taxon>
        <taxon>Veillonellaceae</taxon>
        <taxon>Megasphaera</taxon>
    </lineage>
</organism>
<dbReference type="Proteomes" id="UP000003195">
    <property type="component" value="Unassembled WGS sequence"/>
</dbReference>
<dbReference type="EC" id="3.5.1.108" evidence="4 12"/>
<dbReference type="GO" id="GO:0103117">
    <property type="term" value="F:UDP-3-O-acyl-N-acetylglucosamine deacetylase activity"/>
    <property type="evidence" value="ECO:0007669"/>
    <property type="project" value="UniProtKB-UniRule"/>
</dbReference>
<dbReference type="Pfam" id="PF03331">
    <property type="entry name" value="LpxC"/>
    <property type="match status" value="1"/>
</dbReference>
<dbReference type="eggNOG" id="COG0774">
    <property type="taxonomic scope" value="Bacteria"/>
</dbReference>
<keyword evidence="5 12" id="KW-0444">Lipid biosynthesis</keyword>
<dbReference type="NCBIfam" id="TIGR00325">
    <property type="entry name" value="lpxC"/>
    <property type="match status" value="1"/>
</dbReference>
<dbReference type="PANTHER" id="PTHR33694">
    <property type="entry name" value="UDP-3-O-ACYL-N-ACETYLGLUCOSAMINE DEACETYLASE 1, MITOCHONDRIAL-RELATED"/>
    <property type="match status" value="1"/>
</dbReference>
<evidence type="ECO:0000256" key="3">
    <source>
        <dbReference type="ARBA" id="ARBA00005002"/>
    </source>
</evidence>
<evidence type="ECO:0000256" key="11">
    <source>
        <dbReference type="ARBA" id="ARBA00024535"/>
    </source>
</evidence>
<dbReference type="InterPro" id="IPR011334">
    <property type="entry name" value="UDP-acyl_GlcNac_deAcase_C"/>
</dbReference>
<feature type="binding site" evidence="12">
    <location>
        <position position="251"/>
    </location>
    <ligand>
        <name>Zn(2+)</name>
        <dbReference type="ChEBI" id="CHEBI:29105"/>
    </ligand>
</feature>